<evidence type="ECO:0000313" key="1">
    <source>
        <dbReference type="EMBL" id="KAG0151314.1"/>
    </source>
</evidence>
<feature type="non-terminal residue" evidence="1">
    <location>
        <position position="1"/>
    </location>
</feature>
<proteinExistence type="predicted"/>
<accession>A0A9P6TGS3</accession>
<evidence type="ECO:0000313" key="2">
    <source>
        <dbReference type="Proteomes" id="UP000886653"/>
    </source>
</evidence>
<comment type="caution">
    <text evidence="1">The sequence shown here is derived from an EMBL/GenBank/DDBJ whole genome shotgun (WGS) entry which is preliminary data.</text>
</comment>
<dbReference type="AlphaFoldDB" id="A0A9P6TGS3"/>
<reference evidence="1" key="1">
    <citation type="submission" date="2013-11" db="EMBL/GenBank/DDBJ databases">
        <title>Genome sequence of the fusiform rust pathogen reveals effectors for host alternation and coevolution with pine.</title>
        <authorList>
            <consortium name="DOE Joint Genome Institute"/>
            <person name="Smith K."/>
            <person name="Pendleton A."/>
            <person name="Kubisiak T."/>
            <person name="Anderson C."/>
            <person name="Salamov A."/>
            <person name="Aerts A."/>
            <person name="Riley R."/>
            <person name="Clum A."/>
            <person name="Lindquist E."/>
            <person name="Ence D."/>
            <person name="Campbell M."/>
            <person name="Kronenberg Z."/>
            <person name="Feau N."/>
            <person name="Dhillon B."/>
            <person name="Hamelin R."/>
            <person name="Burleigh J."/>
            <person name="Smith J."/>
            <person name="Yandell M."/>
            <person name="Nelson C."/>
            <person name="Grigoriev I."/>
            <person name="Davis J."/>
        </authorList>
    </citation>
    <scope>NUCLEOTIDE SEQUENCE</scope>
    <source>
        <strain evidence="1">G11</strain>
    </source>
</reference>
<feature type="non-terminal residue" evidence="1">
    <location>
        <position position="195"/>
    </location>
</feature>
<protein>
    <submittedName>
        <fullName evidence="1">Uncharacterized protein</fullName>
    </submittedName>
</protein>
<sequence length="195" mass="22551">IEKLGDDNYSEWHLDLYGWMLEHGLSNFITDKTPTPPSVIDEEKYDLFCAKRERAVGVIIQRLDKSAKIRFLNPETIANPNLLWKTIAEHYQSSEASNQARTFMNFLRIVYVTLPQYITDTRQGLSKMKNCGCESKIDESFLAEIIVSKFPEDLDTARERLTKKRPLEVKTVLDSLDKHKIEADERKKKTDAIAL</sequence>
<gene>
    <name evidence="1" type="ORF">CROQUDRAFT_27060</name>
</gene>
<dbReference type="Proteomes" id="UP000886653">
    <property type="component" value="Unassembled WGS sequence"/>
</dbReference>
<dbReference type="Pfam" id="PF14223">
    <property type="entry name" value="Retrotran_gag_2"/>
    <property type="match status" value="1"/>
</dbReference>
<name>A0A9P6TGS3_9BASI</name>
<dbReference type="OrthoDB" id="8039827at2759"/>
<organism evidence="1 2">
    <name type="scientific">Cronartium quercuum f. sp. fusiforme G11</name>
    <dbReference type="NCBI Taxonomy" id="708437"/>
    <lineage>
        <taxon>Eukaryota</taxon>
        <taxon>Fungi</taxon>
        <taxon>Dikarya</taxon>
        <taxon>Basidiomycota</taxon>
        <taxon>Pucciniomycotina</taxon>
        <taxon>Pucciniomycetes</taxon>
        <taxon>Pucciniales</taxon>
        <taxon>Coleosporiaceae</taxon>
        <taxon>Cronartium</taxon>
    </lineage>
</organism>
<keyword evidence="2" id="KW-1185">Reference proteome</keyword>
<dbReference type="EMBL" id="MU167213">
    <property type="protein sequence ID" value="KAG0151314.1"/>
    <property type="molecule type" value="Genomic_DNA"/>
</dbReference>